<dbReference type="AlphaFoldDB" id="A0AAD6ZQZ8"/>
<evidence type="ECO:0000313" key="2">
    <source>
        <dbReference type="EMBL" id="KAJ7333497.1"/>
    </source>
</evidence>
<feature type="region of interest" description="Disordered" evidence="1">
    <location>
        <begin position="284"/>
        <end position="306"/>
    </location>
</feature>
<dbReference type="EMBL" id="JARIHO010000034">
    <property type="protein sequence ID" value="KAJ7333497.1"/>
    <property type="molecule type" value="Genomic_DNA"/>
</dbReference>
<proteinExistence type="predicted"/>
<feature type="compositionally biased region" description="Polar residues" evidence="1">
    <location>
        <begin position="295"/>
        <end position="305"/>
    </location>
</feature>
<feature type="region of interest" description="Disordered" evidence="1">
    <location>
        <begin position="131"/>
        <end position="155"/>
    </location>
</feature>
<feature type="compositionally biased region" description="Pro residues" evidence="1">
    <location>
        <begin position="184"/>
        <end position="197"/>
    </location>
</feature>
<evidence type="ECO:0000256" key="1">
    <source>
        <dbReference type="SAM" id="MobiDB-lite"/>
    </source>
</evidence>
<protein>
    <submittedName>
        <fullName evidence="2">Uncharacterized protein</fullName>
    </submittedName>
</protein>
<organism evidence="2 3">
    <name type="scientific">Mycena albidolilacea</name>
    <dbReference type="NCBI Taxonomy" id="1033008"/>
    <lineage>
        <taxon>Eukaryota</taxon>
        <taxon>Fungi</taxon>
        <taxon>Dikarya</taxon>
        <taxon>Basidiomycota</taxon>
        <taxon>Agaricomycotina</taxon>
        <taxon>Agaricomycetes</taxon>
        <taxon>Agaricomycetidae</taxon>
        <taxon>Agaricales</taxon>
        <taxon>Marasmiineae</taxon>
        <taxon>Mycenaceae</taxon>
        <taxon>Mycena</taxon>
    </lineage>
</organism>
<keyword evidence="3" id="KW-1185">Reference proteome</keyword>
<comment type="caution">
    <text evidence="2">The sequence shown here is derived from an EMBL/GenBank/DDBJ whole genome shotgun (WGS) entry which is preliminary data.</text>
</comment>
<name>A0AAD6ZQZ8_9AGAR</name>
<sequence>MSSSPTSSYLSKAGEDLVRKLYKTVQATRYKDPVDQDSFLTGSAKIVLSFRSQVLSFAVVPDLAECVFNIRSSMHNNYSCLATPFSDTFIHLQDFASEIAHKHQLIREQKRSQADRARTANDIAARIEHQAAFEHPAPTADKDPPTSAITADSTNPPVISQAHLLSPLHELEARLRRLSLSAPLPTPPRSPSSPSPSLPDLVPDFSVTHPNLHVKGNGWGRGRTMACSHRCNSSMLTPDARNSSTATPVVRSYTMRLVPRPFGLPPRPPKAKFVDDWLVSVPKSTGSPAHRKRSAGSSNRSNNPNHLLRRPSHNYFLLITFFCADLTF</sequence>
<dbReference type="Proteomes" id="UP001218218">
    <property type="component" value="Unassembled WGS sequence"/>
</dbReference>
<feature type="region of interest" description="Disordered" evidence="1">
    <location>
        <begin position="181"/>
        <end position="204"/>
    </location>
</feature>
<evidence type="ECO:0000313" key="3">
    <source>
        <dbReference type="Proteomes" id="UP001218218"/>
    </source>
</evidence>
<reference evidence="2" key="1">
    <citation type="submission" date="2023-03" db="EMBL/GenBank/DDBJ databases">
        <title>Massive genome expansion in bonnet fungi (Mycena s.s.) driven by repeated elements and novel gene families across ecological guilds.</title>
        <authorList>
            <consortium name="Lawrence Berkeley National Laboratory"/>
            <person name="Harder C.B."/>
            <person name="Miyauchi S."/>
            <person name="Viragh M."/>
            <person name="Kuo A."/>
            <person name="Thoen E."/>
            <person name="Andreopoulos B."/>
            <person name="Lu D."/>
            <person name="Skrede I."/>
            <person name="Drula E."/>
            <person name="Henrissat B."/>
            <person name="Morin E."/>
            <person name="Kohler A."/>
            <person name="Barry K."/>
            <person name="LaButti K."/>
            <person name="Morin E."/>
            <person name="Salamov A."/>
            <person name="Lipzen A."/>
            <person name="Mereny Z."/>
            <person name="Hegedus B."/>
            <person name="Baldrian P."/>
            <person name="Stursova M."/>
            <person name="Weitz H."/>
            <person name="Taylor A."/>
            <person name="Grigoriev I.V."/>
            <person name="Nagy L.G."/>
            <person name="Martin F."/>
            <person name="Kauserud H."/>
        </authorList>
    </citation>
    <scope>NUCLEOTIDE SEQUENCE</scope>
    <source>
        <strain evidence="2">CBHHK002</strain>
    </source>
</reference>
<accession>A0AAD6ZQZ8</accession>
<gene>
    <name evidence="2" type="ORF">DFH08DRAFT_966315</name>
</gene>